<comment type="caution">
    <text evidence="3">The sequence shown here is derived from an EMBL/GenBank/DDBJ whole genome shotgun (WGS) entry which is preliminary data.</text>
</comment>
<sequence length="130" mass="13692">MLWSVVWWFAPWVLLQRQVPGRLLAFTAVLTAVALAVLGRVGSIYLPIVLSSGARQFGVLGIVFAYLGWLFVLSFVVVGATTIGHACASDDGPVGRFVRGGRWTEVTDEPRDPSAGPSAGPSVSPPQGAA</sequence>
<feature type="transmembrane region" description="Helical" evidence="2">
    <location>
        <begin position="57"/>
        <end position="80"/>
    </location>
</feature>
<evidence type="ECO:0000313" key="4">
    <source>
        <dbReference type="Proteomes" id="UP000321720"/>
    </source>
</evidence>
<proteinExistence type="predicted"/>
<protein>
    <submittedName>
        <fullName evidence="3">Uncharacterized protein</fullName>
    </submittedName>
</protein>
<accession>A0A511JBH7</accession>
<evidence type="ECO:0000256" key="2">
    <source>
        <dbReference type="SAM" id="Phobius"/>
    </source>
</evidence>
<dbReference type="AlphaFoldDB" id="A0A511JBH7"/>
<feature type="compositionally biased region" description="Low complexity" evidence="1">
    <location>
        <begin position="113"/>
        <end position="130"/>
    </location>
</feature>
<evidence type="ECO:0000313" key="3">
    <source>
        <dbReference type="EMBL" id="GEL95336.1"/>
    </source>
</evidence>
<dbReference type="OrthoDB" id="4564907at2"/>
<keyword evidence="4" id="KW-1185">Reference proteome</keyword>
<gene>
    <name evidence="3" type="ORF">CCO02nite_19940</name>
</gene>
<keyword evidence="2" id="KW-1133">Transmembrane helix</keyword>
<feature type="region of interest" description="Disordered" evidence="1">
    <location>
        <begin position="105"/>
        <end position="130"/>
    </location>
</feature>
<feature type="transmembrane region" description="Helical" evidence="2">
    <location>
        <begin position="25"/>
        <end position="50"/>
    </location>
</feature>
<organism evidence="3 4">
    <name type="scientific">Cellulomonas composti</name>
    <dbReference type="NCBI Taxonomy" id="266130"/>
    <lineage>
        <taxon>Bacteria</taxon>
        <taxon>Bacillati</taxon>
        <taxon>Actinomycetota</taxon>
        <taxon>Actinomycetes</taxon>
        <taxon>Micrococcales</taxon>
        <taxon>Cellulomonadaceae</taxon>
        <taxon>Cellulomonas</taxon>
    </lineage>
</organism>
<dbReference type="EMBL" id="BJWG01000008">
    <property type="protein sequence ID" value="GEL95336.1"/>
    <property type="molecule type" value="Genomic_DNA"/>
</dbReference>
<keyword evidence="2" id="KW-0812">Transmembrane</keyword>
<keyword evidence="2" id="KW-0472">Membrane</keyword>
<dbReference type="RefSeq" id="WP_146842983.1">
    <property type="nucleotide sequence ID" value="NZ_BJWG01000008.1"/>
</dbReference>
<evidence type="ECO:0000256" key="1">
    <source>
        <dbReference type="SAM" id="MobiDB-lite"/>
    </source>
</evidence>
<name>A0A511JBH7_9CELL</name>
<reference evidence="3 4" key="1">
    <citation type="submission" date="2019-07" db="EMBL/GenBank/DDBJ databases">
        <title>Whole genome shotgun sequence of Cellulomonas composti NBRC 100758.</title>
        <authorList>
            <person name="Hosoyama A."/>
            <person name="Uohara A."/>
            <person name="Ohji S."/>
            <person name="Ichikawa N."/>
        </authorList>
    </citation>
    <scope>NUCLEOTIDE SEQUENCE [LARGE SCALE GENOMIC DNA]</scope>
    <source>
        <strain evidence="3 4">NBRC 100758</strain>
    </source>
</reference>
<dbReference type="Proteomes" id="UP000321720">
    <property type="component" value="Unassembled WGS sequence"/>
</dbReference>